<keyword evidence="3" id="KW-1185">Reference proteome</keyword>
<evidence type="ECO:0000313" key="2">
    <source>
        <dbReference type="EMBL" id="MDC0667750.1"/>
    </source>
</evidence>
<reference evidence="2 3" key="1">
    <citation type="submission" date="2022-11" db="EMBL/GenBank/DDBJ databases">
        <title>Minimal conservation of predation-associated metabolite biosynthetic gene clusters underscores biosynthetic potential of Myxococcota including descriptions for ten novel species: Archangium lansinium sp. nov., Myxococcus landrumus sp. nov., Nannocystis bai.</title>
        <authorList>
            <person name="Ahearne A."/>
            <person name="Stevens C."/>
            <person name="Dowd S."/>
        </authorList>
    </citation>
    <scope>NUCLEOTIDE SEQUENCE [LARGE SCALE GENOMIC DNA]</scope>
    <source>
        <strain evidence="2 3">NCELM</strain>
    </source>
</reference>
<evidence type="ECO:0008006" key="4">
    <source>
        <dbReference type="Google" id="ProtNLM"/>
    </source>
</evidence>
<evidence type="ECO:0000313" key="3">
    <source>
        <dbReference type="Proteomes" id="UP001217838"/>
    </source>
</evidence>
<gene>
    <name evidence="2" type="ORF">POL58_08380</name>
</gene>
<sequence>MTGCPDEEGFGTTDSGTDSTTSDAGDTTSTVTTGATTTSDATASTSEPDEERVCVGAGPGSAPVSECGIDFCPPDALHVEADNASGGDGLEYEGGYPGFQVYKYRTGEEELTLLFDALPDAASTDAWLAENLLQISLRIEYPFQDSPPLGSMSTVFHSATSPWLLEAFAFQGGRFKMTAEIDVTEATQSVHSSEEGCVNGDVGGMCSCQYGGFTIPTTIAVDLSLDHGS</sequence>
<name>A0ABT5B248_9BACT</name>
<proteinExistence type="predicted"/>
<protein>
    <recommendedName>
        <fullName evidence="4">Lipoprotein</fullName>
    </recommendedName>
</protein>
<accession>A0ABT5B248</accession>
<dbReference type="EMBL" id="JAQNDN010000002">
    <property type="protein sequence ID" value="MDC0667750.1"/>
    <property type="molecule type" value="Genomic_DNA"/>
</dbReference>
<feature type="region of interest" description="Disordered" evidence="1">
    <location>
        <begin position="1"/>
        <end position="57"/>
    </location>
</feature>
<feature type="compositionally biased region" description="Low complexity" evidence="1">
    <location>
        <begin position="11"/>
        <end position="46"/>
    </location>
</feature>
<dbReference type="RefSeq" id="WP_271996086.1">
    <property type="nucleotide sequence ID" value="NZ_JAQNDN010000002.1"/>
</dbReference>
<organism evidence="2 3">
    <name type="scientific">Nannocystis radixulma</name>
    <dbReference type="NCBI Taxonomy" id="2995305"/>
    <lineage>
        <taxon>Bacteria</taxon>
        <taxon>Pseudomonadati</taxon>
        <taxon>Myxococcota</taxon>
        <taxon>Polyangia</taxon>
        <taxon>Nannocystales</taxon>
        <taxon>Nannocystaceae</taxon>
        <taxon>Nannocystis</taxon>
    </lineage>
</organism>
<evidence type="ECO:0000256" key="1">
    <source>
        <dbReference type="SAM" id="MobiDB-lite"/>
    </source>
</evidence>
<comment type="caution">
    <text evidence="2">The sequence shown here is derived from an EMBL/GenBank/DDBJ whole genome shotgun (WGS) entry which is preliminary data.</text>
</comment>
<dbReference type="Proteomes" id="UP001217838">
    <property type="component" value="Unassembled WGS sequence"/>
</dbReference>